<dbReference type="PANTHER" id="PTHR32440">
    <property type="entry name" value="PHOSPHATASE DCR2-RELATED-RELATED"/>
    <property type="match status" value="1"/>
</dbReference>
<dbReference type="InterPro" id="IPR004843">
    <property type="entry name" value="Calcineurin-like_PHP"/>
</dbReference>
<feature type="domain" description="Calcineurin-like phosphoesterase" evidence="1">
    <location>
        <begin position="14"/>
        <end position="245"/>
    </location>
</feature>
<reference evidence="2 3" key="1">
    <citation type="submission" date="2014-08" db="EMBL/GenBank/DDBJ databases">
        <title>Comparative genomics of the Paenibacillus odorifer group.</title>
        <authorList>
            <person name="den Bakker H.C."/>
            <person name="Tsai Y.-C."/>
            <person name="Martin N."/>
            <person name="Korlach J."/>
            <person name="Wiedmann M."/>
        </authorList>
    </citation>
    <scope>NUCLEOTIDE SEQUENCE [LARGE SCALE GENOMIC DNA]</scope>
    <source>
        <strain evidence="2 3">DSM 15220</strain>
    </source>
</reference>
<dbReference type="InterPro" id="IPR029052">
    <property type="entry name" value="Metallo-depent_PP-like"/>
</dbReference>
<dbReference type="STRING" id="189425.PGRAT_16360"/>
<dbReference type="GO" id="GO:0016788">
    <property type="term" value="F:hydrolase activity, acting on ester bonds"/>
    <property type="evidence" value="ECO:0007669"/>
    <property type="project" value="TreeGrafter"/>
</dbReference>
<gene>
    <name evidence="2" type="ORF">PGRAT_16360</name>
</gene>
<dbReference type="PANTHER" id="PTHR32440:SF11">
    <property type="entry name" value="METALLOPHOSPHOESTERASE DOMAIN-CONTAINING PROTEIN"/>
    <property type="match status" value="1"/>
</dbReference>
<dbReference type="SUPFAM" id="SSF56300">
    <property type="entry name" value="Metallo-dependent phosphatases"/>
    <property type="match status" value="1"/>
</dbReference>
<protein>
    <submittedName>
        <fullName evidence="2">Metallophosphoesterase</fullName>
    </submittedName>
</protein>
<evidence type="ECO:0000313" key="3">
    <source>
        <dbReference type="Proteomes" id="UP000029500"/>
    </source>
</evidence>
<dbReference type="Proteomes" id="UP000029500">
    <property type="component" value="Chromosome"/>
</dbReference>
<dbReference type="GO" id="GO:0005737">
    <property type="term" value="C:cytoplasm"/>
    <property type="evidence" value="ECO:0007669"/>
    <property type="project" value="TreeGrafter"/>
</dbReference>
<dbReference type="KEGG" id="pgm:PGRAT_16360"/>
<dbReference type="AlphaFoldDB" id="A0A089M732"/>
<dbReference type="InterPro" id="IPR011230">
    <property type="entry name" value="PAP14/16/28/29"/>
</dbReference>
<name>A0A089M732_9BACL</name>
<keyword evidence="3" id="KW-1185">Reference proteome</keyword>
<evidence type="ECO:0000259" key="1">
    <source>
        <dbReference type="Pfam" id="PF00149"/>
    </source>
</evidence>
<sequence>MNKQRLSFHADGTFKIVQFTDIHLKDGIEPERDARTLALMERILIIEQPDLIVFSGDLIYSEETVDPKATFRRVIEIAVQAGTPFAVIYGNHDSEKGVTREELQAILAEYELCMAEAGPGEIHGTGNYVLPLFNHADDRESGALYFVDSGEYAPAAIGGYAWIHSDQVAWYLQESAKNRERNGGVLPALAFMHIPIPEYQEVWQSGSVAGRKGEMVCCSKVNSGWFAAMLEAGDVMAAFAGHDHDNDYIGVLHGITLAYGRVTGHNTYGALQRGARVIQLTEGERRFETWIRQEDGSVV</sequence>
<dbReference type="RefSeq" id="WP_025704624.1">
    <property type="nucleotide sequence ID" value="NZ_CP009287.1"/>
</dbReference>
<dbReference type="HOGENOM" id="CLU_019692_0_1_9"/>
<dbReference type="PIRSF" id="PIRSF030250">
    <property type="entry name" value="Ptase_At2g46880"/>
    <property type="match status" value="1"/>
</dbReference>
<evidence type="ECO:0000313" key="2">
    <source>
        <dbReference type="EMBL" id="AIQ69022.1"/>
    </source>
</evidence>
<dbReference type="CDD" id="cd07383">
    <property type="entry name" value="MPP_Dcr2"/>
    <property type="match status" value="1"/>
</dbReference>
<dbReference type="EMBL" id="CP009287">
    <property type="protein sequence ID" value="AIQ69022.1"/>
    <property type="molecule type" value="Genomic_DNA"/>
</dbReference>
<dbReference type="Pfam" id="PF00149">
    <property type="entry name" value="Metallophos"/>
    <property type="match status" value="1"/>
</dbReference>
<dbReference type="Gene3D" id="3.60.21.10">
    <property type="match status" value="1"/>
</dbReference>
<organism evidence="2 3">
    <name type="scientific">Paenibacillus graminis</name>
    <dbReference type="NCBI Taxonomy" id="189425"/>
    <lineage>
        <taxon>Bacteria</taxon>
        <taxon>Bacillati</taxon>
        <taxon>Bacillota</taxon>
        <taxon>Bacilli</taxon>
        <taxon>Bacillales</taxon>
        <taxon>Paenibacillaceae</taxon>
        <taxon>Paenibacillus</taxon>
    </lineage>
</organism>
<accession>A0A089M732</accession>
<dbReference type="OrthoDB" id="9816081at2"/>
<dbReference type="eggNOG" id="COG1409">
    <property type="taxonomic scope" value="Bacteria"/>
</dbReference>
<proteinExistence type="predicted"/>